<dbReference type="PANTHER" id="PTHR14187">
    <property type="entry name" value="ALPHA KINASE/ELONGATION FACTOR 2 KINASE"/>
    <property type="match status" value="1"/>
</dbReference>
<accession>A0ABD3VN48</accession>
<feature type="non-terminal residue" evidence="1">
    <location>
        <position position="1"/>
    </location>
</feature>
<sequence length="183" mass="21289">ASLKSNRFLVAAIDFGTTFSSWACSFKDDYEKEPTKIIVKQWNIWYYFSRFKMALFKDRNLSRRTQIEDEFGKKMLAMKVISLVIRYLKDDLQKELTSKITCVFSFEEEIQWVLTVPAIWNDKARSFMREAAIELLFHRPGIRNDRLLIALEPEAASVYCRQIPLETNSSDGKLSIVPLCPGT</sequence>
<feature type="non-terminal residue" evidence="1">
    <location>
        <position position="183"/>
    </location>
</feature>
<dbReference type="Gene3D" id="3.30.420.40">
    <property type="match status" value="1"/>
</dbReference>
<keyword evidence="2" id="KW-1185">Reference proteome</keyword>
<gene>
    <name evidence="1" type="ORF">ACJMK2_008516</name>
</gene>
<dbReference type="PANTHER" id="PTHR14187:SF5">
    <property type="entry name" value="HEAT SHOCK 70 KDA PROTEIN 12A"/>
    <property type="match status" value="1"/>
</dbReference>
<proteinExistence type="predicted"/>
<name>A0ABD3VN48_SINWO</name>
<organism evidence="1 2">
    <name type="scientific">Sinanodonta woodiana</name>
    <name type="common">Chinese pond mussel</name>
    <name type="synonym">Anodonta woodiana</name>
    <dbReference type="NCBI Taxonomy" id="1069815"/>
    <lineage>
        <taxon>Eukaryota</taxon>
        <taxon>Metazoa</taxon>
        <taxon>Spiralia</taxon>
        <taxon>Lophotrochozoa</taxon>
        <taxon>Mollusca</taxon>
        <taxon>Bivalvia</taxon>
        <taxon>Autobranchia</taxon>
        <taxon>Heteroconchia</taxon>
        <taxon>Palaeoheterodonta</taxon>
        <taxon>Unionida</taxon>
        <taxon>Unionoidea</taxon>
        <taxon>Unionidae</taxon>
        <taxon>Unioninae</taxon>
        <taxon>Sinanodonta</taxon>
    </lineage>
</organism>
<dbReference type="InterPro" id="IPR043129">
    <property type="entry name" value="ATPase_NBD"/>
</dbReference>
<dbReference type="EMBL" id="JBJQND010000011">
    <property type="protein sequence ID" value="KAL3862556.1"/>
    <property type="molecule type" value="Genomic_DNA"/>
</dbReference>
<dbReference type="SUPFAM" id="SSF53067">
    <property type="entry name" value="Actin-like ATPase domain"/>
    <property type="match status" value="1"/>
</dbReference>
<protein>
    <submittedName>
        <fullName evidence="1">Uncharacterized protein</fullName>
    </submittedName>
</protein>
<reference evidence="1 2" key="1">
    <citation type="submission" date="2024-11" db="EMBL/GenBank/DDBJ databases">
        <title>Chromosome-level genome assembly of the freshwater bivalve Anodonta woodiana.</title>
        <authorList>
            <person name="Chen X."/>
        </authorList>
    </citation>
    <scope>NUCLEOTIDE SEQUENCE [LARGE SCALE GENOMIC DNA]</scope>
    <source>
        <strain evidence="1">MN2024</strain>
        <tissue evidence="1">Gills</tissue>
    </source>
</reference>
<dbReference type="Proteomes" id="UP001634394">
    <property type="component" value="Unassembled WGS sequence"/>
</dbReference>
<comment type="caution">
    <text evidence="1">The sequence shown here is derived from an EMBL/GenBank/DDBJ whole genome shotgun (WGS) entry which is preliminary data.</text>
</comment>
<evidence type="ECO:0000313" key="1">
    <source>
        <dbReference type="EMBL" id="KAL3862556.1"/>
    </source>
</evidence>
<dbReference type="AlphaFoldDB" id="A0ABD3VN48"/>
<evidence type="ECO:0000313" key="2">
    <source>
        <dbReference type="Proteomes" id="UP001634394"/>
    </source>
</evidence>